<feature type="chain" id="PRO_5017078240" description="Copper amine oxidase-like N-terminal domain-containing protein" evidence="1">
    <location>
        <begin position="24"/>
        <end position="184"/>
    </location>
</feature>
<dbReference type="RefSeq" id="WP_019686812.1">
    <property type="nucleotide sequence ID" value="NZ_CP036496.1"/>
</dbReference>
<reference evidence="2 3" key="1">
    <citation type="submission" date="2018-06" db="EMBL/GenBank/DDBJ databases">
        <authorList>
            <consortium name="Pathogen Informatics"/>
            <person name="Doyle S."/>
        </authorList>
    </citation>
    <scope>NUCLEOTIDE SEQUENCE [LARGE SCALE GENOMIC DNA]</scope>
    <source>
        <strain evidence="2 3">NCTC10343</strain>
    </source>
</reference>
<gene>
    <name evidence="2" type="ORF">NCTC10343_01766</name>
</gene>
<proteinExistence type="predicted"/>
<evidence type="ECO:0000313" key="3">
    <source>
        <dbReference type="Proteomes" id="UP000254400"/>
    </source>
</evidence>
<evidence type="ECO:0000313" key="2">
    <source>
        <dbReference type="EMBL" id="SUA68593.1"/>
    </source>
</evidence>
<dbReference type="Proteomes" id="UP000254400">
    <property type="component" value="Unassembled WGS sequence"/>
</dbReference>
<protein>
    <recommendedName>
        <fullName evidence="4">Copper amine oxidase-like N-terminal domain-containing protein</fullName>
    </recommendedName>
</protein>
<dbReference type="GeneID" id="93350545"/>
<accession>A0A378XXP8</accession>
<feature type="signal peptide" evidence="1">
    <location>
        <begin position="1"/>
        <end position="23"/>
    </location>
</feature>
<name>A0A378XXP8_PAEPO</name>
<sequence>MRKIGILLLSFSLFFVFGASIRAAGVSDSIAKKADHAYNSNLKNTALTISYKKEGKQFNYKSQYIPIKDLFSGYVDSVSWDAKKKVALVENQGKVFVLNVSGKEIIPLSNQIVAPTEWTRISKGSVEVKASVIAYVFDRYGDSYKDKEREAWREKLDFLDIKETDGFPGIRDSYLHVSLTYNDK</sequence>
<dbReference type="EMBL" id="UGSC01000001">
    <property type="protein sequence ID" value="SUA68593.1"/>
    <property type="molecule type" value="Genomic_DNA"/>
</dbReference>
<evidence type="ECO:0000256" key="1">
    <source>
        <dbReference type="SAM" id="SignalP"/>
    </source>
</evidence>
<dbReference type="AlphaFoldDB" id="A0A378XXP8"/>
<organism evidence="2 3">
    <name type="scientific">Paenibacillus polymyxa</name>
    <name type="common">Bacillus polymyxa</name>
    <dbReference type="NCBI Taxonomy" id="1406"/>
    <lineage>
        <taxon>Bacteria</taxon>
        <taxon>Bacillati</taxon>
        <taxon>Bacillota</taxon>
        <taxon>Bacilli</taxon>
        <taxon>Bacillales</taxon>
        <taxon>Paenibacillaceae</taxon>
        <taxon>Paenibacillus</taxon>
    </lineage>
</organism>
<evidence type="ECO:0008006" key="4">
    <source>
        <dbReference type="Google" id="ProtNLM"/>
    </source>
</evidence>
<keyword evidence="1" id="KW-0732">Signal</keyword>